<organism evidence="2 3">
    <name type="scientific">Owenia fusiformis</name>
    <name type="common">Polychaete worm</name>
    <dbReference type="NCBI Taxonomy" id="6347"/>
    <lineage>
        <taxon>Eukaryota</taxon>
        <taxon>Metazoa</taxon>
        <taxon>Spiralia</taxon>
        <taxon>Lophotrochozoa</taxon>
        <taxon>Annelida</taxon>
        <taxon>Polychaeta</taxon>
        <taxon>Sedentaria</taxon>
        <taxon>Canalipalpata</taxon>
        <taxon>Sabellida</taxon>
        <taxon>Oweniida</taxon>
        <taxon>Oweniidae</taxon>
        <taxon>Owenia</taxon>
    </lineage>
</organism>
<accession>A0A8S4N7Y3</accession>
<feature type="non-terminal residue" evidence="2">
    <location>
        <position position="136"/>
    </location>
</feature>
<keyword evidence="3" id="KW-1185">Reference proteome</keyword>
<evidence type="ECO:0000313" key="2">
    <source>
        <dbReference type="EMBL" id="CAH1777127.1"/>
    </source>
</evidence>
<feature type="signal peptide" evidence="1">
    <location>
        <begin position="1"/>
        <end position="22"/>
    </location>
</feature>
<protein>
    <submittedName>
        <fullName evidence="2">Uncharacterized protein</fullName>
    </submittedName>
</protein>
<sequence>VAGPIGVLGVKIALLVQLVVEGRIHVNRLEPDKVSIARRLLRKRTPYQPKYVPNDVVGQAGALGSRIAPIVLVVDGLLHVHGKGLDPENTVRRNLNHRVARQPKNVKHFHVKSVPGLHGVVIRCVPIVIPPVQGIV</sequence>
<gene>
    <name evidence="2" type="ORF">OFUS_LOCUS4211</name>
</gene>
<evidence type="ECO:0000313" key="3">
    <source>
        <dbReference type="Proteomes" id="UP000749559"/>
    </source>
</evidence>
<keyword evidence="1" id="KW-0732">Signal</keyword>
<dbReference type="EMBL" id="CAIIXF020000002">
    <property type="protein sequence ID" value="CAH1777127.1"/>
    <property type="molecule type" value="Genomic_DNA"/>
</dbReference>
<evidence type="ECO:0000256" key="1">
    <source>
        <dbReference type="SAM" id="SignalP"/>
    </source>
</evidence>
<dbReference type="Proteomes" id="UP000749559">
    <property type="component" value="Unassembled WGS sequence"/>
</dbReference>
<proteinExistence type="predicted"/>
<comment type="caution">
    <text evidence="2">The sequence shown here is derived from an EMBL/GenBank/DDBJ whole genome shotgun (WGS) entry which is preliminary data.</text>
</comment>
<name>A0A8S4N7Y3_OWEFU</name>
<dbReference type="AlphaFoldDB" id="A0A8S4N7Y3"/>
<feature type="chain" id="PRO_5035947110" evidence="1">
    <location>
        <begin position="23"/>
        <end position="136"/>
    </location>
</feature>
<reference evidence="2" key="1">
    <citation type="submission" date="2022-03" db="EMBL/GenBank/DDBJ databases">
        <authorList>
            <person name="Martin C."/>
        </authorList>
    </citation>
    <scope>NUCLEOTIDE SEQUENCE</scope>
</reference>